<reference evidence="5 6" key="1">
    <citation type="submission" date="2014-07" db="EMBL/GenBank/DDBJ databases">
        <title>Genome of Flavobacterium reichenbachii LMG 25512.</title>
        <authorList>
            <person name="Stropko S.J."/>
            <person name="Pipes S.E."/>
            <person name="Newman J.D."/>
        </authorList>
    </citation>
    <scope>NUCLEOTIDE SEQUENCE [LARGE SCALE GENOMIC DNA]</scope>
    <source>
        <strain evidence="5 6">LMG 25512</strain>
    </source>
</reference>
<dbReference type="GO" id="GO:0015074">
    <property type="term" value="P:DNA integration"/>
    <property type="evidence" value="ECO:0007669"/>
    <property type="project" value="InterPro"/>
</dbReference>
<protein>
    <recommendedName>
        <fullName evidence="7">Integrase</fullName>
    </recommendedName>
</protein>
<dbReference type="STRING" id="362418.IW19_11305"/>
<dbReference type="InterPro" id="IPR013762">
    <property type="entry name" value="Integrase-like_cat_sf"/>
</dbReference>
<evidence type="ECO:0000256" key="1">
    <source>
        <dbReference type="ARBA" id="ARBA00023125"/>
    </source>
</evidence>
<dbReference type="Gene3D" id="1.10.150.130">
    <property type="match status" value="1"/>
</dbReference>
<comment type="caution">
    <text evidence="5">The sequence shown here is derived from an EMBL/GenBank/DDBJ whole genome shotgun (WGS) entry which is preliminary data.</text>
</comment>
<evidence type="ECO:0000259" key="3">
    <source>
        <dbReference type="Pfam" id="PF00589"/>
    </source>
</evidence>
<dbReference type="GO" id="GO:0006310">
    <property type="term" value="P:DNA recombination"/>
    <property type="evidence" value="ECO:0007669"/>
    <property type="project" value="UniProtKB-KW"/>
</dbReference>
<keyword evidence="2" id="KW-0233">DNA recombination</keyword>
<evidence type="ECO:0008006" key="7">
    <source>
        <dbReference type="Google" id="ProtNLM"/>
    </source>
</evidence>
<dbReference type="InterPro" id="IPR002104">
    <property type="entry name" value="Integrase_catalytic"/>
</dbReference>
<dbReference type="eggNOG" id="COG0582">
    <property type="taxonomic scope" value="Bacteria"/>
</dbReference>
<dbReference type="SUPFAM" id="SSF56349">
    <property type="entry name" value="DNA breaking-rejoining enzymes"/>
    <property type="match status" value="1"/>
</dbReference>
<dbReference type="AlphaFoldDB" id="A0A085ZNR2"/>
<evidence type="ECO:0000256" key="2">
    <source>
        <dbReference type="ARBA" id="ARBA00023172"/>
    </source>
</evidence>
<dbReference type="GO" id="GO:0003677">
    <property type="term" value="F:DNA binding"/>
    <property type="evidence" value="ECO:0007669"/>
    <property type="project" value="UniProtKB-KW"/>
</dbReference>
<organism evidence="5 6">
    <name type="scientific">Flavobacterium reichenbachii</name>
    <dbReference type="NCBI Taxonomy" id="362418"/>
    <lineage>
        <taxon>Bacteria</taxon>
        <taxon>Pseudomonadati</taxon>
        <taxon>Bacteroidota</taxon>
        <taxon>Flavobacteriia</taxon>
        <taxon>Flavobacteriales</taxon>
        <taxon>Flavobacteriaceae</taxon>
        <taxon>Flavobacterium</taxon>
    </lineage>
</organism>
<keyword evidence="1" id="KW-0238">DNA-binding</keyword>
<feature type="domain" description="Phage integrase SAM-like" evidence="4">
    <location>
        <begin position="126"/>
        <end position="211"/>
    </location>
</feature>
<accession>A0A085ZNR2</accession>
<evidence type="ECO:0000259" key="4">
    <source>
        <dbReference type="Pfam" id="PF13102"/>
    </source>
</evidence>
<feature type="domain" description="Tyr recombinase" evidence="3">
    <location>
        <begin position="231"/>
        <end position="396"/>
    </location>
</feature>
<proteinExistence type="predicted"/>
<sequence>MIKINIMATIKYLLQSQKENSNIYLRYSIKKGLVLKRKSGYVINPSEWSKDKGQPIQKNQELKTLKLKLDKLSVFVNDAYNNAIDKGIEFTGDWLQHQIDLFNNKIIIVDLDILTNSIDFYINSGDNLSSGSVKNLENLKKFIIKYEADCLKGKQVLIRDIGLNFIDVFKKYHKGKGRSINYIGTYITIIRAVINKASLNGIPTHPQFKQIKVIKEIKEPEEIIILTREEQELIRNVDLVREAHINARKWLLLGCLIGQRASDLLNIKESNIKKIKNLKVIELKQKKTGKQVVIALHPNALKIIEDGLPYKITLEHFNSYSKEVCREAKINKLVKGKMRIDDKRTLTVGMYEKWQVISSHVCRRSFATNFYGDIPTAVLMNTTGHSTEEMFLKYIGKTQYDNAFLMDDYFSKLAQLDK</sequence>
<name>A0A085ZNR2_9FLAO</name>
<evidence type="ECO:0000313" key="5">
    <source>
        <dbReference type="EMBL" id="KFF06076.1"/>
    </source>
</evidence>
<dbReference type="EMBL" id="JPRL01000001">
    <property type="protein sequence ID" value="KFF06076.1"/>
    <property type="molecule type" value="Genomic_DNA"/>
</dbReference>
<dbReference type="InterPro" id="IPR025269">
    <property type="entry name" value="SAM-like_dom"/>
</dbReference>
<dbReference type="Pfam" id="PF00589">
    <property type="entry name" value="Phage_integrase"/>
    <property type="match status" value="1"/>
</dbReference>
<keyword evidence="6" id="KW-1185">Reference proteome</keyword>
<dbReference type="Gene3D" id="1.10.443.10">
    <property type="entry name" value="Intergrase catalytic core"/>
    <property type="match status" value="1"/>
</dbReference>
<dbReference type="Proteomes" id="UP000028715">
    <property type="component" value="Unassembled WGS sequence"/>
</dbReference>
<dbReference type="Pfam" id="PF13102">
    <property type="entry name" value="Phage_int_SAM_5"/>
    <property type="match status" value="1"/>
</dbReference>
<dbReference type="InterPro" id="IPR010998">
    <property type="entry name" value="Integrase_recombinase_N"/>
</dbReference>
<gene>
    <name evidence="5" type="ORF">IW19_11305</name>
</gene>
<dbReference type="InterPro" id="IPR011010">
    <property type="entry name" value="DNA_brk_join_enz"/>
</dbReference>
<evidence type="ECO:0000313" key="6">
    <source>
        <dbReference type="Proteomes" id="UP000028715"/>
    </source>
</evidence>